<comment type="catalytic activity">
    <reaction evidence="5 6">
        <text>dTDP-beta-L-rhamnose + NADP(+) = dTDP-4-dehydro-beta-L-rhamnose + NADPH + H(+)</text>
        <dbReference type="Rhea" id="RHEA:21796"/>
        <dbReference type="ChEBI" id="CHEBI:15378"/>
        <dbReference type="ChEBI" id="CHEBI:57510"/>
        <dbReference type="ChEBI" id="CHEBI:57783"/>
        <dbReference type="ChEBI" id="CHEBI:58349"/>
        <dbReference type="ChEBI" id="CHEBI:62830"/>
        <dbReference type="EC" id="1.1.1.133"/>
    </reaction>
</comment>
<evidence type="ECO:0000256" key="4">
    <source>
        <dbReference type="ARBA" id="ARBA00017099"/>
    </source>
</evidence>
<keyword evidence="9" id="KW-1185">Reference proteome</keyword>
<evidence type="ECO:0000256" key="3">
    <source>
        <dbReference type="ARBA" id="ARBA00012929"/>
    </source>
</evidence>
<dbReference type="PANTHER" id="PTHR10491">
    <property type="entry name" value="DTDP-4-DEHYDRORHAMNOSE REDUCTASE"/>
    <property type="match status" value="1"/>
</dbReference>
<keyword evidence="6" id="KW-0521">NADP</keyword>
<dbReference type="InterPro" id="IPR036291">
    <property type="entry name" value="NAD(P)-bd_dom_sf"/>
</dbReference>
<feature type="domain" description="RmlD-like substrate binding" evidence="7">
    <location>
        <begin position="1"/>
        <end position="275"/>
    </location>
</feature>
<evidence type="ECO:0000256" key="6">
    <source>
        <dbReference type="RuleBase" id="RU364082"/>
    </source>
</evidence>
<comment type="similarity">
    <text evidence="2 6">Belongs to the dTDP-4-dehydrorhamnose reductase family.</text>
</comment>
<evidence type="ECO:0000259" key="7">
    <source>
        <dbReference type="Pfam" id="PF04321"/>
    </source>
</evidence>
<dbReference type="EMBL" id="JBHTBR010000005">
    <property type="protein sequence ID" value="MFC7292104.1"/>
    <property type="molecule type" value="Genomic_DNA"/>
</dbReference>
<dbReference type="InterPro" id="IPR029903">
    <property type="entry name" value="RmlD-like-bd"/>
</dbReference>
<dbReference type="SUPFAM" id="SSF51735">
    <property type="entry name" value="NAD(P)-binding Rossmann-fold domains"/>
    <property type="match status" value="1"/>
</dbReference>
<proteinExistence type="inferred from homology"/>
<evidence type="ECO:0000256" key="1">
    <source>
        <dbReference type="ARBA" id="ARBA00004781"/>
    </source>
</evidence>
<evidence type="ECO:0000256" key="5">
    <source>
        <dbReference type="ARBA" id="ARBA00048200"/>
    </source>
</evidence>
<dbReference type="InterPro" id="IPR005913">
    <property type="entry name" value="dTDP_dehydrorham_reduct"/>
</dbReference>
<dbReference type="Proteomes" id="UP001596492">
    <property type="component" value="Unassembled WGS sequence"/>
</dbReference>
<dbReference type="Gene3D" id="3.40.50.720">
    <property type="entry name" value="NAD(P)-binding Rossmann-like Domain"/>
    <property type="match status" value="1"/>
</dbReference>
<comment type="function">
    <text evidence="6">Catalyzes the reduction of dTDP-6-deoxy-L-lyxo-4-hexulose to yield dTDP-L-rhamnose.</text>
</comment>
<evidence type="ECO:0000313" key="8">
    <source>
        <dbReference type="EMBL" id="MFC7292104.1"/>
    </source>
</evidence>
<comment type="cofactor">
    <cofactor evidence="6">
        <name>Mg(2+)</name>
        <dbReference type="ChEBI" id="CHEBI:18420"/>
    </cofactor>
    <text evidence="6">Binds 1 Mg(2+) ion per monomer.</text>
</comment>
<accession>A0ABW2IM75</accession>
<name>A0ABW2IM75_9PROT</name>
<sequence length="280" mass="30506">MRWLILGATGLLGPCFVSQLRARGDEAIAAARSQADVNFDLTDDDVLAKVLEDINPDGIINCAANIYVDKCESDPANAYLINTRPLSSLAAWSAKHQRPLLQVSTDHYFVEGGNKPQSETATVRLVNEYARTKYLAEQLALTSPNALILRTNIIGAKKGHGRWVKESLLNRSPMTLFMDFYASPLHVNDMAQISLDLAASKATGIFNVASREVSSKGDFIYAVAKALNINPDWVEEGSGHKLNVARAMCLGLDVSKAEKQLGYHLPTLEQTAHALANEAL</sequence>
<comment type="pathway">
    <text evidence="1 6">Carbohydrate biosynthesis; dTDP-L-rhamnose biosynthesis.</text>
</comment>
<comment type="caution">
    <text evidence="8">The sequence shown here is derived from an EMBL/GenBank/DDBJ whole genome shotgun (WGS) entry which is preliminary data.</text>
</comment>
<organism evidence="8 9">
    <name type="scientific">Hirschia litorea</name>
    <dbReference type="NCBI Taxonomy" id="1199156"/>
    <lineage>
        <taxon>Bacteria</taxon>
        <taxon>Pseudomonadati</taxon>
        <taxon>Pseudomonadota</taxon>
        <taxon>Alphaproteobacteria</taxon>
        <taxon>Hyphomonadales</taxon>
        <taxon>Hyphomonadaceae</taxon>
        <taxon>Hirschia</taxon>
    </lineage>
</organism>
<dbReference type="PANTHER" id="PTHR10491:SF4">
    <property type="entry name" value="METHIONINE ADENOSYLTRANSFERASE 2 SUBUNIT BETA"/>
    <property type="match status" value="1"/>
</dbReference>
<gene>
    <name evidence="8" type="ORF">ACFQS8_10795</name>
</gene>
<evidence type="ECO:0000313" key="9">
    <source>
        <dbReference type="Proteomes" id="UP001596492"/>
    </source>
</evidence>
<evidence type="ECO:0000256" key="2">
    <source>
        <dbReference type="ARBA" id="ARBA00010944"/>
    </source>
</evidence>
<protein>
    <recommendedName>
        <fullName evidence="4 6">dTDP-4-dehydrorhamnose reductase</fullName>
        <ecNumber evidence="3 6">1.1.1.133</ecNumber>
    </recommendedName>
</protein>
<dbReference type="Gene3D" id="3.90.25.10">
    <property type="entry name" value="UDP-galactose 4-epimerase, domain 1"/>
    <property type="match status" value="1"/>
</dbReference>
<reference evidence="9" key="1">
    <citation type="journal article" date="2019" name="Int. J. Syst. Evol. Microbiol.">
        <title>The Global Catalogue of Microorganisms (GCM) 10K type strain sequencing project: providing services to taxonomists for standard genome sequencing and annotation.</title>
        <authorList>
            <consortium name="The Broad Institute Genomics Platform"/>
            <consortium name="The Broad Institute Genome Sequencing Center for Infectious Disease"/>
            <person name="Wu L."/>
            <person name="Ma J."/>
        </authorList>
    </citation>
    <scope>NUCLEOTIDE SEQUENCE [LARGE SCALE GENOMIC DNA]</scope>
    <source>
        <strain evidence="9">CCUG 51308</strain>
    </source>
</reference>
<dbReference type="RefSeq" id="WP_382167344.1">
    <property type="nucleotide sequence ID" value="NZ_JBHTBR010000005.1"/>
</dbReference>
<keyword evidence="6" id="KW-0560">Oxidoreductase</keyword>
<dbReference type="Pfam" id="PF04321">
    <property type="entry name" value="RmlD_sub_bind"/>
    <property type="match status" value="1"/>
</dbReference>
<dbReference type="EC" id="1.1.1.133" evidence="3 6"/>